<dbReference type="PANTHER" id="PTHR43384:SF6">
    <property type="entry name" value="SEPTUM SITE-DETERMINING PROTEIN MIND HOMOLOG, CHLOROPLASTIC"/>
    <property type="match status" value="1"/>
</dbReference>
<dbReference type="InterPro" id="IPR010223">
    <property type="entry name" value="MinD"/>
</dbReference>
<gene>
    <name evidence="5" type="primary">minD</name>
    <name evidence="5" type="ORF">ENG47_03495</name>
</gene>
<evidence type="ECO:0000256" key="3">
    <source>
        <dbReference type="ARBA" id="ARBA00022840"/>
    </source>
</evidence>
<reference evidence="5" key="1">
    <citation type="journal article" date="2020" name="mSystems">
        <title>Genome- and Community-Level Interaction Insights into Carbon Utilization and Element Cycling Functions of Hydrothermarchaeota in Hydrothermal Sediment.</title>
        <authorList>
            <person name="Zhou Z."/>
            <person name="Liu Y."/>
            <person name="Xu W."/>
            <person name="Pan J."/>
            <person name="Luo Z.H."/>
            <person name="Li M."/>
        </authorList>
    </citation>
    <scope>NUCLEOTIDE SEQUENCE [LARGE SCALE GENOMIC DNA]</scope>
    <source>
        <strain evidence="5">HyVt-219</strain>
    </source>
</reference>
<dbReference type="Proteomes" id="UP000885660">
    <property type="component" value="Unassembled WGS sequence"/>
</dbReference>
<comment type="similarity">
    <text evidence="1">Belongs to the ParA family. MinD subfamily.</text>
</comment>
<dbReference type="InterPro" id="IPR025669">
    <property type="entry name" value="AAA_dom"/>
</dbReference>
<dbReference type="GO" id="GO:0016887">
    <property type="term" value="F:ATP hydrolysis activity"/>
    <property type="evidence" value="ECO:0007669"/>
    <property type="project" value="InterPro"/>
</dbReference>
<dbReference type="InterPro" id="IPR050625">
    <property type="entry name" value="ParA/MinD_ATPase"/>
</dbReference>
<accession>A0A7V0MZA4</accession>
<keyword evidence="2" id="KW-0547">Nucleotide-binding</keyword>
<name>A0A7V0MZA4_UNCAE</name>
<dbReference type="GO" id="GO:0051782">
    <property type="term" value="P:negative regulation of cell division"/>
    <property type="evidence" value="ECO:0007669"/>
    <property type="project" value="TreeGrafter"/>
</dbReference>
<evidence type="ECO:0000259" key="4">
    <source>
        <dbReference type="Pfam" id="PF13614"/>
    </source>
</evidence>
<feature type="domain" description="AAA" evidence="4">
    <location>
        <begin position="3"/>
        <end position="157"/>
    </location>
</feature>
<proteinExistence type="inferred from homology"/>
<dbReference type="GO" id="GO:0005524">
    <property type="term" value="F:ATP binding"/>
    <property type="evidence" value="ECO:0007669"/>
    <property type="project" value="UniProtKB-KW"/>
</dbReference>
<sequence>MGKSIVVTSGKGGVGKTTIVGNIGTGLALKGKRVVLIDVDIGLRNLDLVLGLENRIVYTIMDVLDGSCKLSQALVKDKRFKNRLYLLPAAQTRMKEEIKIEDLRDIVLKLKKEFDFVILDSPAGIEHGFRLSTLSSDEAIVVTTPEITAIRDADRVIGLLESMEIFDP</sequence>
<dbReference type="InterPro" id="IPR027417">
    <property type="entry name" value="P-loop_NTPase"/>
</dbReference>
<feature type="non-terminal residue" evidence="5">
    <location>
        <position position="168"/>
    </location>
</feature>
<evidence type="ECO:0000256" key="1">
    <source>
        <dbReference type="ARBA" id="ARBA00010257"/>
    </source>
</evidence>
<evidence type="ECO:0000313" key="5">
    <source>
        <dbReference type="EMBL" id="HDN84804.1"/>
    </source>
</evidence>
<dbReference type="Pfam" id="PF13614">
    <property type="entry name" value="AAA_31"/>
    <property type="match status" value="1"/>
</dbReference>
<dbReference type="AlphaFoldDB" id="A0A7V0MZA4"/>
<dbReference type="PANTHER" id="PTHR43384">
    <property type="entry name" value="SEPTUM SITE-DETERMINING PROTEIN MIND HOMOLOG, CHLOROPLASTIC-RELATED"/>
    <property type="match status" value="1"/>
</dbReference>
<dbReference type="EMBL" id="DRBC01000207">
    <property type="protein sequence ID" value="HDN84804.1"/>
    <property type="molecule type" value="Genomic_DNA"/>
</dbReference>
<comment type="caution">
    <text evidence="5">The sequence shown here is derived from an EMBL/GenBank/DDBJ whole genome shotgun (WGS) entry which is preliminary data.</text>
</comment>
<protein>
    <submittedName>
        <fullName evidence="5">Septum site-determining protein MinD</fullName>
    </submittedName>
</protein>
<dbReference type="Gene3D" id="3.40.50.300">
    <property type="entry name" value="P-loop containing nucleotide triphosphate hydrolases"/>
    <property type="match status" value="1"/>
</dbReference>
<dbReference type="SUPFAM" id="SSF52540">
    <property type="entry name" value="P-loop containing nucleoside triphosphate hydrolases"/>
    <property type="match status" value="1"/>
</dbReference>
<evidence type="ECO:0000256" key="2">
    <source>
        <dbReference type="ARBA" id="ARBA00022741"/>
    </source>
</evidence>
<keyword evidence="3" id="KW-0067">ATP-binding</keyword>
<dbReference type="NCBIfam" id="TIGR01968">
    <property type="entry name" value="minD_bact"/>
    <property type="match status" value="1"/>
</dbReference>
<dbReference type="GO" id="GO:0005829">
    <property type="term" value="C:cytosol"/>
    <property type="evidence" value="ECO:0007669"/>
    <property type="project" value="TreeGrafter"/>
</dbReference>
<dbReference type="GO" id="GO:0009898">
    <property type="term" value="C:cytoplasmic side of plasma membrane"/>
    <property type="evidence" value="ECO:0007669"/>
    <property type="project" value="TreeGrafter"/>
</dbReference>
<organism evidence="5">
    <name type="scientific">Aerophobetes bacterium</name>
    <dbReference type="NCBI Taxonomy" id="2030807"/>
    <lineage>
        <taxon>Bacteria</taxon>
        <taxon>Candidatus Aerophobota</taxon>
    </lineage>
</organism>